<evidence type="ECO:0000256" key="8">
    <source>
        <dbReference type="SAM" id="MobiDB-lite"/>
    </source>
</evidence>
<feature type="domain" description="CHRD" evidence="9">
    <location>
        <begin position="184"/>
        <end position="348"/>
    </location>
</feature>
<organism evidence="10 11">
    <name type="scientific">Adonisia turfae CCMR0082</name>
    <dbReference type="NCBI Taxonomy" id="2304604"/>
    <lineage>
        <taxon>Bacteria</taxon>
        <taxon>Bacillati</taxon>
        <taxon>Cyanobacteriota</taxon>
        <taxon>Adonisia</taxon>
        <taxon>Adonisia turfae</taxon>
    </lineage>
</organism>
<dbReference type="Gene3D" id="2.150.10.10">
    <property type="entry name" value="Serralysin-like metalloprotease, C-terminal"/>
    <property type="match status" value="4"/>
</dbReference>
<dbReference type="PANTHER" id="PTHR38340:SF1">
    <property type="entry name" value="S-LAYER PROTEIN"/>
    <property type="match status" value="1"/>
</dbReference>
<dbReference type="Pfam" id="PF00353">
    <property type="entry name" value="HemolysinCabind"/>
    <property type="match status" value="4"/>
</dbReference>
<dbReference type="PROSITE" id="PS00330">
    <property type="entry name" value="HEMOLYSIN_CALCIUM"/>
    <property type="match status" value="9"/>
</dbReference>
<dbReference type="RefSeq" id="WP_163659319.1">
    <property type="nucleotide sequence ID" value="NZ_QZCE01000001.1"/>
</dbReference>
<feature type="region of interest" description="Disordered" evidence="8">
    <location>
        <begin position="768"/>
        <end position="874"/>
    </location>
</feature>
<evidence type="ECO:0000256" key="2">
    <source>
        <dbReference type="ARBA" id="ARBA00004613"/>
    </source>
</evidence>
<reference evidence="10 11" key="1">
    <citation type="journal article" date="2020" name="Microb. Ecol.">
        <title>Ecogenomics of the Marine Benthic Filamentous Cyanobacterium Adonisia.</title>
        <authorList>
            <person name="Walter J.M."/>
            <person name="Coutinho F.H."/>
            <person name="Leomil L."/>
            <person name="Hargreaves P.I."/>
            <person name="Campeao M.E."/>
            <person name="Vieira V.V."/>
            <person name="Silva B.S."/>
            <person name="Fistarol G.O."/>
            <person name="Salomon P.S."/>
            <person name="Sawabe T."/>
            <person name="Mino S."/>
            <person name="Hosokawa M."/>
            <person name="Miyashita H."/>
            <person name="Maruyama F."/>
            <person name="van Verk M.C."/>
            <person name="Dutilh B.E."/>
            <person name="Thompson C.C."/>
            <person name="Thompson F.L."/>
        </authorList>
    </citation>
    <scope>NUCLEOTIDE SEQUENCE [LARGE SCALE GENOMIC DNA]</scope>
    <source>
        <strain evidence="10 11">CCMR0082</strain>
    </source>
</reference>
<dbReference type="InterPro" id="IPR018511">
    <property type="entry name" value="Hemolysin-typ_Ca-bd_CS"/>
</dbReference>
<evidence type="ECO:0000256" key="3">
    <source>
        <dbReference type="ARBA" id="ARBA00022525"/>
    </source>
</evidence>
<dbReference type="InterPro" id="IPR011049">
    <property type="entry name" value="Serralysin-like_metalloprot_C"/>
</dbReference>
<feature type="compositionally biased region" description="Basic and acidic residues" evidence="8">
    <location>
        <begin position="538"/>
        <end position="548"/>
    </location>
</feature>
<feature type="compositionally biased region" description="Basic and acidic residues" evidence="8">
    <location>
        <begin position="923"/>
        <end position="934"/>
    </location>
</feature>
<evidence type="ECO:0000256" key="4">
    <source>
        <dbReference type="ARBA" id="ARBA00022656"/>
    </source>
</evidence>
<dbReference type="InterPro" id="IPR001343">
    <property type="entry name" value="Hemolysn_Ca-bd"/>
</dbReference>
<keyword evidence="3" id="KW-0964">Secreted</keyword>
<comment type="caution">
    <text evidence="10">The sequence shown here is derived from an EMBL/GenBank/DDBJ whole genome shotgun (WGS) entry which is preliminary data.</text>
</comment>
<dbReference type="InterPro" id="IPR010895">
    <property type="entry name" value="CHRD"/>
</dbReference>
<feature type="region of interest" description="Disordered" evidence="8">
    <location>
        <begin position="900"/>
        <end position="957"/>
    </location>
</feature>
<dbReference type="PRINTS" id="PR00313">
    <property type="entry name" value="CABNDNGRPT"/>
</dbReference>
<evidence type="ECO:0000256" key="1">
    <source>
        <dbReference type="ARBA" id="ARBA00004370"/>
    </source>
</evidence>
<evidence type="ECO:0000256" key="6">
    <source>
        <dbReference type="ARBA" id="ARBA00023026"/>
    </source>
</evidence>
<dbReference type="GO" id="GO:0090729">
    <property type="term" value="F:toxin activity"/>
    <property type="evidence" value="ECO:0007669"/>
    <property type="project" value="UniProtKB-KW"/>
</dbReference>
<dbReference type="GO" id="GO:0005509">
    <property type="term" value="F:calcium ion binding"/>
    <property type="evidence" value="ECO:0007669"/>
    <property type="project" value="InterPro"/>
</dbReference>
<comment type="subcellular location">
    <subcellularLocation>
        <location evidence="1">Membrane</location>
    </subcellularLocation>
    <subcellularLocation>
        <location evidence="2">Secreted</location>
    </subcellularLocation>
</comment>
<accession>A0A6M0RZT8</accession>
<dbReference type="EMBL" id="QZCE01000001">
    <property type="protein sequence ID" value="NEZ61480.1"/>
    <property type="molecule type" value="Genomic_DNA"/>
</dbReference>
<dbReference type="AlphaFoldDB" id="A0A6M0RZT8"/>
<evidence type="ECO:0000313" key="10">
    <source>
        <dbReference type="EMBL" id="NEZ61480.1"/>
    </source>
</evidence>
<evidence type="ECO:0000256" key="5">
    <source>
        <dbReference type="ARBA" id="ARBA00022737"/>
    </source>
</evidence>
<evidence type="ECO:0000313" key="11">
    <source>
        <dbReference type="Proteomes" id="UP000473574"/>
    </source>
</evidence>
<feature type="compositionally biased region" description="Polar residues" evidence="8">
    <location>
        <begin position="551"/>
        <end position="560"/>
    </location>
</feature>
<keyword evidence="4" id="KW-0800">Toxin</keyword>
<name>A0A6M0RZT8_9CYAN</name>
<evidence type="ECO:0000256" key="7">
    <source>
        <dbReference type="ARBA" id="ARBA00023136"/>
    </source>
</evidence>
<evidence type="ECO:0000259" key="9">
    <source>
        <dbReference type="SMART" id="SM00754"/>
    </source>
</evidence>
<dbReference type="SMART" id="SM00754">
    <property type="entry name" value="CHRD"/>
    <property type="match status" value="4"/>
</dbReference>
<dbReference type="GO" id="GO:0016020">
    <property type="term" value="C:membrane"/>
    <property type="evidence" value="ECO:0007669"/>
    <property type="project" value="UniProtKB-SubCell"/>
</dbReference>
<feature type="region of interest" description="Disordered" evidence="8">
    <location>
        <begin position="538"/>
        <end position="561"/>
    </location>
</feature>
<feature type="compositionally biased region" description="Acidic residues" evidence="8">
    <location>
        <begin position="291"/>
        <end position="306"/>
    </location>
</feature>
<dbReference type="InterPro" id="IPR050557">
    <property type="entry name" value="RTX_toxin/Mannuronan_C5-epim"/>
</dbReference>
<dbReference type="PANTHER" id="PTHR38340">
    <property type="entry name" value="S-LAYER PROTEIN"/>
    <property type="match status" value="1"/>
</dbReference>
<feature type="compositionally biased region" description="Basic and acidic residues" evidence="8">
    <location>
        <begin position="817"/>
        <end position="826"/>
    </location>
</feature>
<dbReference type="PRINTS" id="PR01488">
    <property type="entry name" value="RTXTOXINA"/>
</dbReference>
<dbReference type="SUPFAM" id="SSF51120">
    <property type="entry name" value="beta-Roll"/>
    <property type="match status" value="3"/>
</dbReference>
<gene>
    <name evidence="10" type="ORF">D0962_01600</name>
</gene>
<protein>
    <submittedName>
        <fullName evidence="10">CHRD domain-containing protein</fullName>
    </submittedName>
</protein>
<feature type="region of interest" description="Disordered" evidence="8">
    <location>
        <begin position="123"/>
        <end position="142"/>
    </location>
</feature>
<dbReference type="GO" id="GO:0005576">
    <property type="term" value="C:extracellular region"/>
    <property type="evidence" value="ECO:0007669"/>
    <property type="project" value="UniProtKB-SubCell"/>
</dbReference>
<dbReference type="Proteomes" id="UP000473574">
    <property type="component" value="Unassembled WGS sequence"/>
</dbReference>
<feature type="region of interest" description="Disordered" evidence="8">
    <location>
        <begin position="291"/>
        <end position="311"/>
    </location>
</feature>
<keyword evidence="7" id="KW-0472">Membrane</keyword>
<keyword evidence="6" id="KW-0843">Virulence</keyword>
<feature type="domain" description="CHRD" evidence="9">
    <location>
        <begin position="359"/>
        <end position="523"/>
    </location>
</feature>
<keyword evidence="5" id="KW-0677">Repeat</keyword>
<proteinExistence type="predicted"/>
<feature type="domain" description="CHRD" evidence="9">
    <location>
        <begin position="15"/>
        <end position="179"/>
    </location>
</feature>
<dbReference type="InterPro" id="IPR003995">
    <property type="entry name" value="RTX_toxin_determinant-A"/>
</dbReference>
<feature type="domain" description="CHRD" evidence="9">
    <location>
        <begin position="600"/>
        <end position="764"/>
    </location>
</feature>
<sequence length="1080" mass="112841">MTDRLIPSGVPQSTPAFIALADGEQVVQDDTTIDSTATAIVNFILAEDGSGLTYKIQLNGLALKEDPLSRTADNDVTKIHFHIGAPGTNGGHTLNIFGRPSEDDDDLIVDYENGIITGLWEDSDARDLNGDGDTDDGPESKPLSDFLEALKAGELYIQVHDVASDKLGTPGAVRGQITPLKSENSFTLLAEGEKVVQDTAIPDATATATATFTPLKGGELLAYQIEFDGLDLKEDPASRTADNDVTKIHVHQGGEGQNGPHALNIFGKPSEDDNNLLVDYGSNVITGVWGDDDATDLNGDGDTDDGPETKPLSQLIDELEARQLYLQIHDVAADKLGTPGTIRGQLDTSVTEPKASSQEIFVAIANGPQVVQDPTITDGTGTAKITFILAEDGSGLAYQIKLNGFTLKADPAARNEDHDVTKIHIHAGEHGANGPHTLNIFGLPSEDDNNLVVDYENGIITGMWDNNDATDLNGDGDTDDGPETKPLSQFIQALRAGDLYIQIHDAAADRLGTPGSARGQITPIDSFDKGIIKAVGDNHDVSDLRGDGDTSDPNETQPLSQPIDELEAGDLDRQIHDVVADQLGTPDTIRGQIEQPLKANIFTLVADGAQVVQDAVIPDSTARATATFILAEDGSGLAYQIKLDGITLKQNITDRTELNDVTRIHLHVGPEGENGPHTLNIFGLPSEDDDNLVVDFENGIITGIWNDSDATDLNGDGDTDDGPETKPLSEFINELQSGKLYIQIHTAESDKLGTPGAIRGQVTPLFDSDKPLLTTPPTETIIGTDAGDTIVGGPGNQRIRGKGGNDTLRGGPGNDRILGDDGHDILKGGTGDDTLKGGDGNDELEGSTGNDLLNGEAGNDKLFGGQDNDALKGGNGDDILKGGMGDDYISGNNGDDFLQGGIGDDTLKGGSGNDDLDGGVGDDSLKGEAGDDKLFGGQGDDTLKGGSGNDVVKGGMGNDHLSGNVGHDIIQGGIGNDILKGGEGNDMLLGSSGNDVLDGGAGDDQLSGGKGYDTFILMIGGGIDTITDFAVDIDRISLSSGLSFNQLTLSGNDIIAGNEVLATLKGVATEELTENSFTNL</sequence>
<dbReference type="Pfam" id="PF07452">
    <property type="entry name" value="CHRD"/>
    <property type="match status" value="4"/>
</dbReference>